<sequence>MPYEAQQLLAVREMVLSANKQTTYGTALGDGALLHRPSFDPGMFVQITKTPRTNATKAGKGHRFPTERQIIELASAFSGSIELTDYLAAFFLGLVMGHVVDTGAGPYTHAFTFENATAIAPVTTVYFEDTADVHYKLPDVSVIDLTISGGPTGPLMAQFSMAGSGRLIAGSMGALPAAATPTYLLGSDTDILVGATGAAASIKERVKSWSIKIASGIVIHRAPGGQMYATFNKFTGTPSATLDLVVGATAADDVFNIFLADTLREVQINTNSGASAQLNMKFPNAAYTAAQLSSNNDEGDWHITSDEQAVLKVGAAEPFQATVINATQHYLVAA</sequence>
<protein>
    <submittedName>
        <fullName evidence="1">Uncharacterized protein</fullName>
    </submittedName>
</protein>
<evidence type="ECO:0000313" key="2">
    <source>
        <dbReference type="Proteomes" id="UP000002432"/>
    </source>
</evidence>
<dbReference type="Proteomes" id="UP000002432">
    <property type="component" value="Chromosome"/>
</dbReference>
<accession>Q1IL32</accession>
<dbReference type="RefSeq" id="WP_011524217.1">
    <property type="nucleotide sequence ID" value="NC_008009.1"/>
</dbReference>
<dbReference type="InterPro" id="IPR044000">
    <property type="entry name" value="Phage_tube_2"/>
</dbReference>
<organism evidence="1 2">
    <name type="scientific">Koribacter versatilis (strain Ellin345)</name>
    <dbReference type="NCBI Taxonomy" id="204669"/>
    <lineage>
        <taxon>Bacteria</taxon>
        <taxon>Pseudomonadati</taxon>
        <taxon>Acidobacteriota</taxon>
        <taxon>Terriglobia</taxon>
        <taxon>Terriglobales</taxon>
        <taxon>Candidatus Korobacteraceae</taxon>
        <taxon>Candidatus Korobacter</taxon>
    </lineage>
</organism>
<dbReference type="Pfam" id="PF18906">
    <property type="entry name" value="Phage_tube_2"/>
    <property type="match status" value="1"/>
</dbReference>
<dbReference type="HOGENOM" id="CLU_830612_0_0_0"/>
<keyword evidence="2" id="KW-1185">Reference proteome</keyword>
<dbReference type="AlphaFoldDB" id="Q1IL32"/>
<dbReference type="OrthoDB" id="1680496at2"/>
<gene>
    <name evidence="1" type="ordered locus">Acid345_3417</name>
</gene>
<dbReference type="STRING" id="204669.Acid345_3417"/>
<dbReference type="EnsemblBacteria" id="ABF42418">
    <property type="protein sequence ID" value="ABF42418"/>
    <property type="gene ID" value="Acid345_3417"/>
</dbReference>
<evidence type="ECO:0000313" key="1">
    <source>
        <dbReference type="EMBL" id="ABF42418.1"/>
    </source>
</evidence>
<dbReference type="KEGG" id="aba:Acid345_3417"/>
<dbReference type="EMBL" id="CP000360">
    <property type="protein sequence ID" value="ABF42418.1"/>
    <property type="molecule type" value="Genomic_DNA"/>
</dbReference>
<name>Q1IL32_KORVE</name>
<dbReference type="eggNOG" id="ENOG5033XYZ">
    <property type="taxonomic scope" value="Bacteria"/>
</dbReference>
<proteinExistence type="predicted"/>
<reference evidence="1 2" key="1">
    <citation type="journal article" date="2009" name="Appl. Environ. Microbiol.">
        <title>Three genomes from the phylum Acidobacteria provide insight into the lifestyles of these microorganisms in soils.</title>
        <authorList>
            <person name="Ward N.L."/>
            <person name="Challacombe J.F."/>
            <person name="Janssen P.H."/>
            <person name="Henrissat B."/>
            <person name="Coutinho P.M."/>
            <person name="Wu M."/>
            <person name="Xie G."/>
            <person name="Haft D.H."/>
            <person name="Sait M."/>
            <person name="Badger J."/>
            <person name="Barabote R.D."/>
            <person name="Bradley B."/>
            <person name="Brettin T.S."/>
            <person name="Brinkac L.M."/>
            <person name="Bruce D."/>
            <person name="Creasy T."/>
            <person name="Daugherty S.C."/>
            <person name="Davidsen T.M."/>
            <person name="DeBoy R.T."/>
            <person name="Detter J.C."/>
            <person name="Dodson R.J."/>
            <person name="Durkin A.S."/>
            <person name="Ganapathy A."/>
            <person name="Gwinn-Giglio M."/>
            <person name="Han C.S."/>
            <person name="Khouri H."/>
            <person name="Kiss H."/>
            <person name="Kothari S.P."/>
            <person name="Madupu R."/>
            <person name="Nelson K.E."/>
            <person name="Nelson W.C."/>
            <person name="Paulsen I."/>
            <person name="Penn K."/>
            <person name="Ren Q."/>
            <person name="Rosovitz M.J."/>
            <person name="Selengut J.D."/>
            <person name="Shrivastava S."/>
            <person name="Sullivan S.A."/>
            <person name="Tapia R."/>
            <person name="Thompson L.S."/>
            <person name="Watkins K.L."/>
            <person name="Yang Q."/>
            <person name="Yu C."/>
            <person name="Zafar N."/>
            <person name="Zhou L."/>
            <person name="Kuske C.R."/>
        </authorList>
    </citation>
    <scope>NUCLEOTIDE SEQUENCE [LARGE SCALE GENOMIC DNA]</scope>
    <source>
        <strain evidence="1 2">Ellin345</strain>
    </source>
</reference>